<proteinExistence type="predicted"/>
<sequence length="50" mass="5336">MCVYMHIIVSLGYSIFGLHKEVTLTILIVATLISKCPILSVASVSGTKLA</sequence>
<evidence type="ECO:0000313" key="1">
    <source>
        <dbReference type="EMBL" id="JAD69803.1"/>
    </source>
</evidence>
<reference evidence="1" key="2">
    <citation type="journal article" date="2015" name="Data Brief">
        <title>Shoot transcriptome of the giant reed, Arundo donax.</title>
        <authorList>
            <person name="Barrero R.A."/>
            <person name="Guerrero F.D."/>
            <person name="Moolhuijzen P."/>
            <person name="Goolsby J.A."/>
            <person name="Tidwell J."/>
            <person name="Bellgard S.E."/>
            <person name="Bellgard M.I."/>
        </authorList>
    </citation>
    <scope>NUCLEOTIDE SEQUENCE</scope>
    <source>
        <tissue evidence="1">Shoot tissue taken approximately 20 cm above the soil surface</tissue>
    </source>
</reference>
<reference evidence="1" key="1">
    <citation type="submission" date="2014-09" db="EMBL/GenBank/DDBJ databases">
        <authorList>
            <person name="Magalhaes I.L.F."/>
            <person name="Oliveira U."/>
            <person name="Santos F.R."/>
            <person name="Vidigal T.H.D.A."/>
            <person name="Brescovit A.D."/>
            <person name="Santos A.J."/>
        </authorList>
    </citation>
    <scope>NUCLEOTIDE SEQUENCE</scope>
    <source>
        <tissue evidence="1">Shoot tissue taken approximately 20 cm above the soil surface</tissue>
    </source>
</reference>
<name>A0A0A9C5Q9_ARUDO</name>
<dbReference type="AlphaFoldDB" id="A0A0A9C5Q9"/>
<organism evidence="1">
    <name type="scientific">Arundo donax</name>
    <name type="common">Giant reed</name>
    <name type="synonym">Donax arundinaceus</name>
    <dbReference type="NCBI Taxonomy" id="35708"/>
    <lineage>
        <taxon>Eukaryota</taxon>
        <taxon>Viridiplantae</taxon>
        <taxon>Streptophyta</taxon>
        <taxon>Embryophyta</taxon>
        <taxon>Tracheophyta</taxon>
        <taxon>Spermatophyta</taxon>
        <taxon>Magnoliopsida</taxon>
        <taxon>Liliopsida</taxon>
        <taxon>Poales</taxon>
        <taxon>Poaceae</taxon>
        <taxon>PACMAD clade</taxon>
        <taxon>Arundinoideae</taxon>
        <taxon>Arundineae</taxon>
        <taxon>Arundo</taxon>
    </lineage>
</organism>
<dbReference type="EMBL" id="GBRH01228092">
    <property type="protein sequence ID" value="JAD69803.1"/>
    <property type="molecule type" value="Transcribed_RNA"/>
</dbReference>
<protein>
    <submittedName>
        <fullName evidence="1">Uncharacterized protein</fullName>
    </submittedName>
</protein>
<accession>A0A0A9C5Q9</accession>